<dbReference type="PANTHER" id="PTHR23132">
    <property type="entry name" value="D-ALANINE--D-ALANINE LIGASE"/>
    <property type="match status" value="1"/>
</dbReference>
<dbReference type="GO" id="GO:0005524">
    <property type="term" value="F:ATP binding"/>
    <property type="evidence" value="ECO:0007669"/>
    <property type="project" value="UniProtKB-UniRule"/>
</dbReference>
<dbReference type="Gene3D" id="3.30.470.20">
    <property type="entry name" value="ATP-grasp fold, B domain"/>
    <property type="match status" value="1"/>
</dbReference>
<name>A0A1F8AU88_9BACT</name>
<comment type="similarity">
    <text evidence="1">Belongs to the D-alanine--D-alanine ligase family.</text>
</comment>
<dbReference type="SUPFAM" id="SSF56059">
    <property type="entry name" value="Glutathione synthetase ATP-binding domain-like"/>
    <property type="match status" value="1"/>
</dbReference>
<dbReference type="Gene3D" id="3.30.1490.20">
    <property type="entry name" value="ATP-grasp fold, A domain"/>
    <property type="match status" value="1"/>
</dbReference>
<reference evidence="5 6" key="1">
    <citation type="journal article" date="2016" name="Nat. Commun.">
        <title>Thousands of microbial genomes shed light on interconnected biogeochemical processes in an aquifer system.</title>
        <authorList>
            <person name="Anantharaman K."/>
            <person name="Brown C.T."/>
            <person name="Hug L.A."/>
            <person name="Sharon I."/>
            <person name="Castelle C.J."/>
            <person name="Probst A.J."/>
            <person name="Thomas B.C."/>
            <person name="Singh A."/>
            <person name="Wilkins M.J."/>
            <person name="Karaoz U."/>
            <person name="Brodie E.L."/>
            <person name="Williams K.H."/>
            <person name="Hubbard S.S."/>
            <person name="Banfield J.F."/>
        </authorList>
    </citation>
    <scope>NUCLEOTIDE SEQUENCE [LARGE SCALE GENOMIC DNA]</scope>
</reference>
<accession>A0A1F8AU88</accession>
<evidence type="ECO:0000259" key="4">
    <source>
        <dbReference type="PROSITE" id="PS50975"/>
    </source>
</evidence>
<evidence type="ECO:0000256" key="1">
    <source>
        <dbReference type="ARBA" id="ARBA00010871"/>
    </source>
</evidence>
<feature type="domain" description="ATP-grasp" evidence="4">
    <location>
        <begin position="132"/>
        <end position="338"/>
    </location>
</feature>
<dbReference type="PANTHER" id="PTHR23132:SF23">
    <property type="entry name" value="D-ALANINE--D-ALANINE LIGASE B"/>
    <property type="match status" value="1"/>
</dbReference>
<gene>
    <name evidence="5" type="ORF">A3E44_03365</name>
</gene>
<dbReference type="AlphaFoldDB" id="A0A1F8AU88"/>
<protein>
    <recommendedName>
        <fullName evidence="4">ATP-grasp domain-containing protein</fullName>
    </recommendedName>
</protein>
<dbReference type="InterPro" id="IPR011761">
    <property type="entry name" value="ATP-grasp"/>
</dbReference>
<proteinExistence type="inferred from homology"/>
<evidence type="ECO:0000256" key="2">
    <source>
        <dbReference type="ARBA" id="ARBA00022598"/>
    </source>
</evidence>
<evidence type="ECO:0000313" key="6">
    <source>
        <dbReference type="Proteomes" id="UP000178603"/>
    </source>
</evidence>
<keyword evidence="3" id="KW-0067">ATP-binding</keyword>
<evidence type="ECO:0000256" key="3">
    <source>
        <dbReference type="PROSITE-ProRule" id="PRU00409"/>
    </source>
</evidence>
<dbReference type="EMBL" id="MGGW01000004">
    <property type="protein sequence ID" value="OGM55296.1"/>
    <property type="molecule type" value="Genomic_DNA"/>
</dbReference>
<keyword evidence="3" id="KW-0547">Nucleotide-binding</keyword>
<keyword evidence="2" id="KW-0436">Ligase</keyword>
<comment type="caution">
    <text evidence="5">The sequence shown here is derived from an EMBL/GenBank/DDBJ whole genome shotgun (WGS) entry which is preliminary data.</text>
</comment>
<dbReference type="Proteomes" id="UP000178603">
    <property type="component" value="Unassembled WGS sequence"/>
</dbReference>
<evidence type="ECO:0000313" key="5">
    <source>
        <dbReference type="EMBL" id="OGM55296.1"/>
    </source>
</evidence>
<dbReference type="InterPro" id="IPR011095">
    <property type="entry name" value="Dala_Dala_lig_C"/>
</dbReference>
<organism evidence="5 6">
    <name type="scientific">Candidatus Woesebacteria bacterium RIFCSPHIGHO2_12_FULL_41_24</name>
    <dbReference type="NCBI Taxonomy" id="1802510"/>
    <lineage>
        <taxon>Bacteria</taxon>
        <taxon>Candidatus Woeseibacteriota</taxon>
    </lineage>
</organism>
<dbReference type="InterPro" id="IPR013815">
    <property type="entry name" value="ATP_grasp_subdomain_1"/>
</dbReference>
<dbReference type="GO" id="GO:0008716">
    <property type="term" value="F:D-alanine-D-alanine ligase activity"/>
    <property type="evidence" value="ECO:0007669"/>
    <property type="project" value="InterPro"/>
</dbReference>
<dbReference type="GO" id="GO:0046872">
    <property type="term" value="F:metal ion binding"/>
    <property type="evidence" value="ECO:0007669"/>
    <property type="project" value="InterPro"/>
</dbReference>
<sequence>MATNENPDLEKIKGNPADWYQHIAIVRSDVKRDYFPTKEAYIAEYECISRSQVVKKEIEKLGIKTSILTANNNLIENLEKIKPDLCINFTDSIRGNMPLCSVIPGIFDYLNIPYVGANTLCLSINSNKYLTKTLLEAWEIPTPQYQLFRNPDQEMDYELRFPLILKLNEEHGGVGISEKSVVTNKQELRKQLAWLMRTYKQNVLAEEFIEDATELTGLVLESQRINIYISERQYKPATKKFKLLTFETTYAEEFGRKNTIKHRTFIDKAGNIRHDIRLAFDILKMDDYGRFDILLDKYGNHYVVDCNANPSLGPNEAVASVARVNDHSFKDLLIRVLQRNYLDQVVKKN</sequence>
<dbReference type="Pfam" id="PF07478">
    <property type="entry name" value="Dala_Dala_lig_C"/>
    <property type="match status" value="1"/>
</dbReference>
<dbReference type="PROSITE" id="PS50975">
    <property type="entry name" value="ATP_GRASP"/>
    <property type="match status" value="1"/>
</dbReference>